<dbReference type="PROSITE" id="PS50110">
    <property type="entry name" value="RESPONSE_REGULATORY"/>
    <property type="match status" value="1"/>
</dbReference>
<feature type="domain" description="Response regulatory" evidence="2">
    <location>
        <begin position="9"/>
        <end position="125"/>
    </location>
</feature>
<accession>A0A0F9L3Z1</accession>
<keyword evidence="1" id="KW-0597">Phosphoprotein</keyword>
<reference evidence="3" key="1">
    <citation type="journal article" date="2015" name="Nature">
        <title>Complex archaea that bridge the gap between prokaryotes and eukaryotes.</title>
        <authorList>
            <person name="Spang A."/>
            <person name="Saw J.H."/>
            <person name="Jorgensen S.L."/>
            <person name="Zaremba-Niedzwiedzka K."/>
            <person name="Martijn J."/>
            <person name="Lind A.E."/>
            <person name="van Eijk R."/>
            <person name="Schleper C."/>
            <person name="Guy L."/>
            <person name="Ettema T.J."/>
        </authorList>
    </citation>
    <scope>NUCLEOTIDE SEQUENCE</scope>
</reference>
<evidence type="ECO:0000313" key="3">
    <source>
        <dbReference type="EMBL" id="KKM22470.1"/>
    </source>
</evidence>
<organism evidence="3">
    <name type="scientific">marine sediment metagenome</name>
    <dbReference type="NCBI Taxonomy" id="412755"/>
    <lineage>
        <taxon>unclassified sequences</taxon>
        <taxon>metagenomes</taxon>
        <taxon>ecological metagenomes</taxon>
    </lineage>
</organism>
<dbReference type="EMBL" id="LAZR01013327">
    <property type="protein sequence ID" value="KKM22470.1"/>
    <property type="molecule type" value="Genomic_DNA"/>
</dbReference>
<evidence type="ECO:0000256" key="1">
    <source>
        <dbReference type="ARBA" id="ARBA00022553"/>
    </source>
</evidence>
<dbReference type="InterPro" id="IPR001789">
    <property type="entry name" value="Sig_transdc_resp-reg_receiver"/>
</dbReference>
<dbReference type="InterPro" id="IPR050595">
    <property type="entry name" value="Bact_response_regulator"/>
</dbReference>
<gene>
    <name evidence="3" type="ORF">LCGC14_1625050</name>
</gene>
<dbReference type="SUPFAM" id="SSF52172">
    <property type="entry name" value="CheY-like"/>
    <property type="match status" value="1"/>
</dbReference>
<dbReference type="PANTHER" id="PTHR44591">
    <property type="entry name" value="STRESS RESPONSE REGULATOR PROTEIN 1"/>
    <property type="match status" value="1"/>
</dbReference>
<dbReference type="Gene3D" id="3.40.50.2300">
    <property type="match status" value="1"/>
</dbReference>
<dbReference type="Pfam" id="PF00072">
    <property type="entry name" value="Response_reg"/>
    <property type="match status" value="1"/>
</dbReference>
<dbReference type="PANTHER" id="PTHR44591:SF3">
    <property type="entry name" value="RESPONSE REGULATORY DOMAIN-CONTAINING PROTEIN"/>
    <property type="match status" value="1"/>
</dbReference>
<dbReference type="AlphaFoldDB" id="A0A0F9L3Z1"/>
<protein>
    <recommendedName>
        <fullName evidence="2">Response regulatory domain-containing protein</fullName>
    </recommendedName>
</protein>
<dbReference type="GO" id="GO:0000160">
    <property type="term" value="P:phosphorelay signal transduction system"/>
    <property type="evidence" value="ECO:0007669"/>
    <property type="project" value="InterPro"/>
</dbReference>
<comment type="caution">
    <text evidence="3">The sequence shown here is derived from an EMBL/GenBank/DDBJ whole genome shotgun (WGS) entry which is preliminary data.</text>
</comment>
<sequence length="141" mass="16129">MIFDVEHYDCLIIEDDPATLHLLITYFEKNGLTCKSVICGIRGLEALERGLPKVILLDLTLPNLHWYEVVLEIRAKNSSKNIPLFLFGETKCADMNAKIKNMGVTGVIPKPFCLKDFDILRKYASKPLIDNITLWNFEDNE</sequence>
<proteinExistence type="predicted"/>
<dbReference type="SMART" id="SM00448">
    <property type="entry name" value="REC"/>
    <property type="match status" value="1"/>
</dbReference>
<evidence type="ECO:0000259" key="2">
    <source>
        <dbReference type="PROSITE" id="PS50110"/>
    </source>
</evidence>
<dbReference type="InterPro" id="IPR011006">
    <property type="entry name" value="CheY-like_superfamily"/>
</dbReference>
<name>A0A0F9L3Z1_9ZZZZ</name>